<dbReference type="AlphaFoldDB" id="K0ILY1"/>
<sequence length="105" mass="11548">MILIAIPLPASLICWPALFQLNNFTIYTATSAEECLALYSDLKDNVDMILMDDAIAGNSRVEVIINIMRIKLDQRIMVVVEKDIVKAVAMRVGAGVVVMKPISPT</sequence>
<organism evidence="1 2">
    <name type="scientific">Nitrososphaera gargensis (strain Ga9.2)</name>
    <dbReference type="NCBI Taxonomy" id="1237085"/>
    <lineage>
        <taxon>Archaea</taxon>
        <taxon>Nitrososphaerota</taxon>
        <taxon>Nitrososphaeria</taxon>
        <taxon>Nitrososphaerales</taxon>
        <taxon>Nitrososphaeraceae</taxon>
        <taxon>Nitrososphaera</taxon>
    </lineage>
</organism>
<dbReference type="InterPro" id="IPR011006">
    <property type="entry name" value="CheY-like_superfamily"/>
</dbReference>
<dbReference type="STRING" id="1237085.Ngar_c28680"/>
<dbReference type="HOGENOM" id="CLU_2230468_0_0_2"/>
<dbReference type="EMBL" id="CP002408">
    <property type="protein sequence ID" value="AFU59787.1"/>
    <property type="molecule type" value="Genomic_DNA"/>
</dbReference>
<evidence type="ECO:0000313" key="2">
    <source>
        <dbReference type="Proteomes" id="UP000008037"/>
    </source>
</evidence>
<reference evidence="1 2" key="1">
    <citation type="journal article" date="2012" name="Environ. Microbiol.">
        <title>The genome of the ammonia-oxidizing Candidatus Nitrososphaera gargensis: insights into metabolic versatility and environmental adaptations.</title>
        <authorList>
            <person name="Spang A."/>
            <person name="Poehlein A."/>
            <person name="Offre P."/>
            <person name="Zumbragel S."/>
            <person name="Haider S."/>
            <person name="Rychlik N."/>
            <person name="Nowka B."/>
            <person name="Schmeisser C."/>
            <person name="Lebedeva E.V."/>
            <person name="Rattei T."/>
            <person name="Bohm C."/>
            <person name="Schmid M."/>
            <person name="Galushko A."/>
            <person name="Hatzenpichler R."/>
            <person name="Weinmaier T."/>
            <person name="Daniel R."/>
            <person name="Schleper C."/>
            <person name="Spieck E."/>
            <person name="Streit W."/>
            <person name="Wagner M."/>
        </authorList>
    </citation>
    <scope>NUCLEOTIDE SEQUENCE [LARGE SCALE GENOMIC DNA]</scope>
    <source>
        <strain evidence="2">Ga9.2</strain>
    </source>
</reference>
<evidence type="ECO:0000313" key="1">
    <source>
        <dbReference type="EMBL" id="AFU59787.1"/>
    </source>
</evidence>
<name>K0ILY1_NITGG</name>
<evidence type="ECO:0008006" key="3">
    <source>
        <dbReference type="Google" id="ProtNLM"/>
    </source>
</evidence>
<keyword evidence="2" id="KW-1185">Reference proteome</keyword>
<accession>K0ILY1</accession>
<dbReference type="InParanoid" id="K0ILY1"/>
<dbReference type="BioCyc" id="CNIT1237085:G1324-2868-MONOMER"/>
<dbReference type="Gene3D" id="3.40.50.2300">
    <property type="match status" value="1"/>
</dbReference>
<dbReference type="KEGG" id="nga:Ngar_c28680"/>
<gene>
    <name evidence="1" type="ordered locus">Ngar_c28680</name>
</gene>
<dbReference type="SUPFAM" id="SSF52172">
    <property type="entry name" value="CheY-like"/>
    <property type="match status" value="1"/>
</dbReference>
<proteinExistence type="predicted"/>
<dbReference type="Proteomes" id="UP000008037">
    <property type="component" value="Chromosome"/>
</dbReference>
<protein>
    <recommendedName>
        <fullName evidence="3">Response regulatory domain-containing protein</fullName>
    </recommendedName>
</protein>